<accession>A0A438F846</accession>
<feature type="compositionally biased region" description="Polar residues" evidence="1">
    <location>
        <begin position="17"/>
        <end position="31"/>
    </location>
</feature>
<evidence type="ECO:0000256" key="1">
    <source>
        <dbReference type="SAM" id="MobiDB-lite"/>
    </source>
</evidence>
<evidence type="ECO:0000313" key="2">
    <source>
        <dbReference type="EMBL" id="RVW56111.1"/>
    </source>
</evidence>
<comment type="caution">
    <text evidence="2">The sequence shown here is derived from an EMBL/GenBank/DDBJ whole genome shotgun (WGS) entry which is preliminary data.</text>
</comment>
<dbReference type="AlphaFoldDB" id="A0A438F846"/>
<reference evidence="2 3" key="1">
    <citation type="journal article" date="2018" name="PLoS Genet.">
        <title>Population sequencing reveals clonal diversity and ancestral inbreeding in the grapevine cultivar Chardonnay.</title>
        <authorList>
            <person name="Roach M.J."/>
            <person name="Johnson D.L."/>
            <person name="Bohlmann J."/>
            <person name="van Vuuren H.J."/>
            <person name="Jones S.J."/>
            <person name="Pretorius I.S."/>
            <person name="Schmidt S.A."/>
            <person name="Borneman A.R."/>
        </authorList>
    </citation>
    <scope>NUCLEOTIDE SEQUENCE [LARGE SCALE GENOMIC DNA]</scope>
    <source>
        <strain evidence="3">cv. Chardonnay</strain>
        <tissue evidence="2">Leaf</tissue>
    </source>
</reference>
<gene>
    <name evidence="2" type="ORF">CK203_080795</name>
</gene>
<dbReference type="Proteomes" id="UP000288805">
    <property type="component" value="Unassembled WGS sequence"/>
</dbReference>
<protein>
    <submittedName>
        <fullName evidence="2">Uncharacterized protein</fullName>
    </submittedName>
</protein>
<dbReference type="EMBL" id="QGNW01001094">
    <property type="protein sequence ID" value="RVW56111.1"/>
    <property type="molecule type" value="Genomic_DNA"/>
</dbReference>
<proteinExistence type="predicted"/>
<organism evidence="2 3">
    <name type="scientific">Vitis vinifera</name>
    <name type="common">Grape</name>
    <dbReference type="NCBI Taxonomy" id="29760"/>
    <lineage>
        <taxon>Eukaryota</taxon>
        <taxon>Viridiplantae</taxon>
        <taxon>Streptophyta</taxon>
        <taxon>Embryophyta</taxon>
        <taxon>Tracheophyta</taxon>
        <taxon>Spermatophyta</taxon>
        <taxon>Magnoliopsida</taxon>
        <taxon>eudicotyledons</taxon>
        <taxon>Gunneridae</taxon>
        <taxon>Pentapetalae</taxon>
        <taxon>rosids</taxon>
        <taxon>Vitales</taxon>
        <taxon>Vitaceae</taxon>
        <taxon>Viteae</taxon>
        <taxon>Vitis</taxon>
    </lineage>
</organism>
<sequence length="88" mass="9650">MITSWLWSAMQPEISGTCRNGGNQSQQQSKPVLSKAKAMSRRKGSFKPKAKGDCLVVASLKPPCLGLQEVTFIYPIWPDGLSDPSDRL</sequence>
<evidence type="ECO:0000313" key="3">
    <source>
        <dbReference type="Proteomes" id="UP000288805"/>
    </source>
</evidence>
<name>A0A438F846_VITVI</name>
<feature type="region of interest" description="Disordered" evidence="1">
    <location>
        <begin position="16"/>
        <end position="47"/>
    </location>
</feature>
<feature type="compositionally biased region" description="Basic residues" evidence="1">
    <location>
        <begin position="38"/>
        <end position="47"/>
    </location>
</feature>